<feature type="region of interest" description="Disordered" evidence="1">
    <location>
        <begin position="34"/>
        <end position="59"/>
    </location>
</feature>
<evidence type="ECO:0000313" key="3">
    <source>
        <dbReference type="Proteomes" id="UP001221757"/>
    </source>
</evidence>
<sequence>MPPTRHTRREGRDHSAAPIYVSVKSVFVAPRWGLPFRSNTSSSDSTEKEKEKEEEKLDRGLDASTLLGSIANSMNLQDVGVAATSAALVLDTSVRTNRTACLRLLERVDQIVRAIINLCGDAKAMMAPMMVRAIQQFTGTLTQLHAFLRTQAAHGLFARIVRHAETQVQLQACADALAQAVDLFG</sequence>
<dbReference type="Gene3D" id="1.20.930.20">
    <property type="entry name" value="Adaptor protein Cbl, N-terminal domain"/>
    <property type="match status" value="1"/>
</dbReference>
<feature type="compositionally biased region" description="Basic and acidic residues" evidence="1">
    <location>
        <begin position="45"/>
        <end position="59"/>
    </location>
</feature>
<proteinExistence type="predicted"/>
<gene>
    <name evidence="2" type="ORF">B0H17DRAFT_1063973</name>
</gene>
<feature type="non-terminal residue" evidence="2">
    <location>
        <position position="1"/>
    </location>
</feature>
<dbReference type="GO" id="GO:0007166">
    <property type="term" value="P:cell surface receptor signaling pathway"/>
    <property type="evidence" value="ECO:0007669"/>
    <property type="project" value="InterPro"/>
</dbReference>
<evidence type="ECO:0000256" key="1">
    <source>
        <dbReference type="SAM" id="MobiDB-lite"/>
    </source>
</evidence>
<dbReference type="CDD" id="cd21037">
    <property type="entry name" value="MLKL_NTD"/>
    <property type="match status" value="1"/>
</dbReference>
<dbReference type="AlphaFoldDB" id="A0AAD7DIM0"/>
<dbReference type="EMBL" id="JARKIE010000061">
    <property type="protein sequence ID" value="KAJ7691054.1"/>
    <property type="molecule type" value="Genomic_DNA"/>
</dbReference>
<keyword evidence="3" id="KW-1185">Reference proteome</keyword>
<dbReference type="Proteomes" id="UP001221757">
    <property type="component" value="Unassembled WGS sequence"/>
</dbReference>
<name>A0AAD7DIM0_MYCRO</name>
<dbReference type="InterPro" id="IPR059179">
    <property type="entry name" value="MLKL-like_MCAfunc"/>
</dbReference>
<dbReference type="InterPro" id="IPR036537">
    <property type="entry name" value="Adaptor_Cbl_N_dom_sf"/>
</dbReference>
<evidence type="ECO:0000313" key="2">
    <source>
        <dbReference type="EMBL" id="KAJ7691054.1"/>
    </source>
</evidence>
<protein>
    <submittedName>
        <fullName evidence="2">Uncharacterized protein</fullName>
    </submittedName>
</protein>
<accession>A0AAD7DIM0</accession>
<organism evidence="2 3">
    <name type="scientific">Mycena rosella</name>
    <name type="common">Pink bonnet</name>
    <name type="synonym">Agaricus rosellus</name>
    <dbReference type="NCBI Taxonomy" id="1033263"/>
    <lineage>
        <taxon>Eukaryota</taxon>
        <taxon>Fungi</taxon>
        <taxon>Dikarya</taxon>
        <taxon>Basidiomycota</taxon>
        <taxon>Agaricomycotina</taxon>
        <taxon>Agaricomycetes</taxon>
        <taxon>Agaricomycetidae</taxon>
        <taxon>Agaricales</taxon>
        <taxon>Marasmiineae</taxon>
        <taxon>Mycenaceae</taxon>
        <taxon>Mycena</taxon>
    </lineage>
</organism>
<comment type="caution">
    <text evidence="2">The sequence shown here is derived from an EMBL/GenBank/DDBJ whole genome shotgun (WGS) entry which is preliminary data.</text>
</comment>
<reference evidence="2" key="1">
    <citation type="submission" date="2023-03" db="EMBL/GenBank/DDBJ databases">
        <title>Massive genome expansion in bonnet fungi (Mycena s.s.) driven by repeated elements and novel gene families across ecological guilds.</title>
        <authorList>
            <consortium name="Lawrence Berkeley National Laboratory"/>
            <person name="Harder C.B."/>
            <person name="Miyauchi S."/>
            <person name="Viragh M."/>
            <person name="Kuo A."/>
            <person name="Thoen E."/>
            <person name="Andreopoulos B."/>
            <person name="Lu D."/>
            <person name="Skrede I."/>
            <person name="Drula E."/>
            <person name="Henrissat B."/>
            <person name="Morin E."/>
            <person name="Kohler A."/>
            <person name="Barry K."/>
            <person name="LaButti K."/>
            <person name="Morin E."/>
            <person name="Salamov A."/>
            <person name="Lipzen A."/>
            <person name="Mereny Z."/>
            <person name="Hegedus B."/>
            <person name="Baldrian P."/>
            <person name="Stursova M."/>
            <person name="Weitz H."/>
            <person name="Taylor A."/>
            <person name="Grigoriev I.V."/>
            <person name="Nagy L.G."/>
            <person name="Martin F."/>
            <person name="Kauserud H."/>
        </authorList>
    </citation>
    <scope>NUCLEOTIDE SEQUENCE</scope>
    <source>
        <strain evidence="2">CBHHK067</strain>
    </source>
</reference>